<keyword evidence="7" id="KW-0949">S-adenosyl-L-methionine</keyword>
<comment type="caution">
    <text evidence="15">The sequence shown here is derived from an EMBL/GenBank/DDBJ whole genome shotgun (WGS) entry which is preliminary data.</text>
</comment>
<dbReference type="GO" id="GO:0032259">
    <property type="term" value="P:methylation"/>
    <property type="evidence" value="ECO:0007669"/>
    <property type="project" value="UniProtKB-KW"/>
</dbReference>
<comment type="catalytic activity">
    <reaction evidence="2 13">
        <text>beta-D-fructose 1-phosphate + H2O = D-fructose + phosphate</text>
        <dbReference type="Rhea" id="RHEA:35603"/>
        <dbReference type="ChEBI" id="CHEBI:15377"/>
        <dbReference type="ChEBI" id="CHEBI:37721"/>
        <dbReference type="ChEBI" id="CHEBI:43474"/>
        <dbReference type="ChEBI" id="CHEBI:138881"/>
    </reaction>
</comment>
<dbReference type="FunFam" id="3.40.50.10880:FF:000002">
    <property type="entry name" value="Acidic residue methyltransferase 1"/>
    <property type="match status" value="1"/>
</dbReference>
<dbReference type="InterPro" id="IPR002791">
    <property type="entry name" value="ARMT1-like_metal-bd"/>
</dbReference>
<proteinExistence type="inferred from homology"/>
<evidence type="ECO:0000313" key="15">
    <source>
        <dbReference type="EMBL" id="KAJ8919820.1"/>
    </source>
</evidence>
<dbReference type="EMBL" id="JANEYG010000016">
    <property type="protein sequence ID" value="KAJ8919820.1"/>
    <property type="molecule type" value="Genomic_DNA"/>
</dbReference>
<dbReference type="GO" id="GO:0016791">
    <property type="term" value="F:phosphatase activity"/>
    <property type="evidence" value="ECO:0007669"/>
    <property type="project" value="TreeGrafter"/>
</dbReference>
<feature type="domain" description="Damage-control phosphatase ARMT1-like metal-binding" evidence="14">
    <location>
        <begin position="34"/>
        <end position="426"/>
    </location>
</feature>
<evidence type="ECO:0000256" key="6">
    <source>
        <dbReference type="ARBA" id="ARBA00022679"/>
    </source>
</evidence>
<reference evidence="15 16" key="1">
    <citation type="journal article" date="2023" name="Insect Mol. Biol.">
        <title>Genome sequencing provides insights into the evolution of gene families encoding plant cell wall-degrading enzymes in longhorned beetles.</title>
        <authorList>
            <person name="Shin N.R."/>
            <person name="Okamura Y."/>
            <person name="Kirsch R."/>
            <person name="Pauchet Y."/>
        </authorList>
    </citation>
    <scope>NUCLEOTIDE SEQUENCE [LARGE SCALE GENOMIC DNA]</scope>
    <source>
        <strain evidence="15">EAD_L_NR</strain>
    </source>
</reference>
<dbReference type="InterPro" id="IPR036075">
    <property type="entry name" value="ARMT-1-like_metal-bd_sf"/>
</dbReference>
<evidence type="ECO:0000256" key="9">
    <source>
        <dbReference type="ARBA" id="ARBA00022801"/>
    </source>
</evidence>
<evidence type="ECO:0000259" key="14">
    <source>
        <dbReference type="Pfam" id="PF01937"/>
    </source>
</evidence>
<comment type="function">
    <text evidence="11 13">Metal-dependent phosphatase that shows phosphatase activity against several substrates, including fructose-1-phosphate and fructose-6-phosphate. Its preference for fructose-1-phosphate, a strong glycating agent that causes DNA damage rather than a canonical yeast metabolite, suggests a damage-control function in hexose phosphate metabolism. Has also been shown to have O-methyltransferase activity that methylates glutamate residues of target proteins to form gamma-glutamyl methyl ester residues. Possibly methylates PCNA, suggesting it is involved in the DNA damage response.</text>
</comment>
<dbReference type="Gene3D" id="1.20.930.60">
    <property type="match status" value="1"/>
</dbReference>
<evidence type="ECO:0000256" key="1">
    <source>
        <dbReference type="ARBA" id="ARBA00000807"/>
    </source>
</evidence>
<dbReference type="EC" id="2.1.1.-" evidence="13"/>
<evidence type="ECO:0000256" key="13">
    <source>
        <dbReference type="RuleBase" id="RU367030"/>
    </source>
</evidence>
<comment type="catalytic activity">
    <reaction evidence="12 13">
        <text>beta-D-fructose 6-phosphate = dihydroxyacetone + D-glyceraldehyde 3-phosphate</text>
        <dbReference type="Rhea" id="RHEA:28002"/>
        <dbReference type="ChEBI" id="CHEBI:16016"/>
        <dbReference type="ChEBI" id="CHEBI:57634"/>
        <dbReference type="ChEBI" id="CHEBI:59776"/>
    </reaction>
</comment>
<dbReference type="SUPFAM" id="SSF111321">
    <property type="entry name" value="AF1104-like"/>
    <property type="match status" value="1"/>
</dbReference>
<dbReference type="Gene3D" id="3.40.50.10880">
    <property type="entry name" value="Uncharacterised protein PF01937, DUF89, domain 3"/>
    <property type="match status" value="1"/>
</dbReference>
<dbReference type="Proteomes" id="UP001159042">
    <property type="component" value="Unassembled WGS sequence"/>
</dbReference>
<evidence type="ECO:0000256" key="7">
    <source>
        <dbReference type="ARBA" id="ARBA00022691"/>
    </source>
</evidence>
<evidence type="ECO:0000256" key="4">
    <source>
        <dbReference type="ARBA" id="ARBA00022596"/>
    </source>
</evidence>
<evidence type="ECO:0000313" key="16">
    <source>
        <dbReference type="Proteomes" id="UP001159042"/>
    </source>
</evidence>
<keyword evidence="9 13" id="KW-0378">Hydrolase</keyword>
<dbReference type="AlphaFoldDB" id="A0AAV8W1A9"/>
<evidence type="ECO:0000256" key="8">
    <source>
        <dbReference type="ARBA" id="ARBA00022723"/>
    </source>
</evidence>
<keyword evidence="16" id="KW-1185">Reference proteome</keyword>
<dbReference type="EC" id="3.1.3.-" evidence="13"/>
<comment type="domain">
    <text evidence="13">Subfamily III proteins have a conserved RTxK motif about 40-50 residues from the C-terminus; the threonine may be replaced by serine or cysteine.</text>
</comment>
<comment type="cofactor">
    <cofactor evidence="13">
        <name>Mn(2+)</name>
        <dbReference type="ChEBI" id="CHEBI:29035"/>
    </cofactor>
    <cofactor evidence="13">
        <name>Ni(2+)</name>
        <dbReference type="ChEBI" id="CHEBI:49786"/>
    </cofactor>
</comment>
<dbReference type="Pfam" id="PF01937">
    <property type="entry name" value="ARMT1-like_dom"/>
    <property type="match status" value="1"/>
</dbReference>
<evidence type="ECO:0000256" key="5">
    <source>
        <dbReference type="ARBA" id="ARBA00022603"/>
    </source>
</evidence>
<gene>
    <name evidence="15" type="ORF">NQ315_006349</name>
</gene>
<evidence type="ECO:0000256" key="12">
    <source>
        <dbReference type="ARBA" id="ARBA00048809"/>
    </source>
</evidence>
<keyword evidence="4" id="KW-0533">Nickel</keyword>
<keyword evidence="10 13" id="KW-0464">Manganese</keyword>
<keyword evidence="5 13" id="KW-0489">Methyltransferase</keyword>
<evidence type="ECO:0000256" key="10">
    <source>
        <dbReference type="ARBA" id="ARBA00023211"/>
    </source>
</evidence>
<sequence length="458" mass="52589">MCECKCESFSIMDLKTPRNVYLTAFYKRSFAFYTVKNRMPIILTTLIDTLVRNKSEIIEQYGKAAKDELKCIIGELSEFKYEIQTNKPLKLLSSETRDAKLYNEYIERLTAQEGTPPTHFHTIWLLTECYMYRRIRQMFELQKSLHNFDPFRSKKEEAYNTALPMIQEMGEHFLNVAQNDSDADKEEFISLLKLNLWGNKCDLSITLGKVEEKNTLFDTASLDRFVLCDHSEKIWEAVSNSTSSSIIGETHQSESNIIFDNAGYEVFTDLCLADYLVTKKLASSVRLYVKTIPWFISDVMTHDLRWTLEELKSSGNAALQALGERWSNYLTEGVWDVVESDFWTLPFDYTSMKQVEPTLYMKLGEAKAAIFKGDLNYRKLFGERNWDPATTVDEGLQGFHPTKLCILRTIKADIVCGLEEGLAEKVEAEDAKWMETGDWGLVQFSGKVVQIHGGAGEV</sequence>
<name>A0AAV8W1A9_9CUCU</name>
<keyword evidence="6" id="KW-0808">Transferase</keyword>
<dbReference type="PANTHER" id="PTHR12260">
    <property type="entry name" value="DAMAGE-CONTROL PHOSPHATASE ARMT1"/>
    <property type="match status" value="1"/>
</dbReference>
<evidence type="ECO:0000256" key="11">
    <source>
        <dbReference type="ARBA" id="ARBA00045980"/>
    </source>
</evidence>
<dbReference type="PANTHER" id="PTHR12260:SF6">
    <property type="entry name" value="DAMAGE-CONTROL PHOSPHATASE ARMT1"/>
    <property type="match status" value="1"/>
</dbReference>
<dbReference type="GO" id="GO:0051998">
    <property type="term" value="F:protein carboxyl O-methyltransferase activity"/>
    <property type="evidence" value="ECO:0007669"/>
    <property type="project" value="UniProtKB-UniRule"/>
</dbReference>
<keyword evidence="8 13" id="KW-0479">Metal-binding</keyword>
<dbReference type="GO" id="GO:0005634">
    <property type="term" value="C:nucleus"/>
    <property type="evidence" value="ECO:0007669"/>
    <property type="project" value="TreeGrafter"/>
</dbReference>
<organism evidence="15 16">
    <name type="scientific">Exocentrus adspersus</name>
    <dbReference type="NCBI Taxonomy" id="1586481"/>
    <lineage>
        <taxon>Eukaryota</taxon>
        <taxon>Metazoa</taxon>
        <taxon>Ecdysozoa</taxon>
        <taxon>Arthropoda</taxon>
        <taxon>Hexapoda</taxon>
        <taxon>Insecta</taxon>
        <taxon>Pterygota</taxon>
        <taxon>Neoptera</taxon>
        <taxon>Endopterygota</taxon>
        <taxon>Coleoptera</taxon>
        <taxon>Polyphaga</taxon>
        <taxon>Cucujiformia</taxon>
        <taxon>Chrysomeloidea</taxon>
        <taxon>Cerambycidae</taxon>
        <taxon>Lamiinae</taxon>
        <taxon>Acanthocinini</taxon>
        <taxon>Exocentrus</taxon>
    </lineage>
</organism>
<protein>
    <recommendedName>
        <fullName evidence="13">Sugar phosphate phosphatase</fullName>
        <ecNumber evidence="13">2.1.1.-</ecNumber>
        <ecNumber evidence="13">3.1.3.-</ecNumber>
    </recommendedName>
</protein>
<dbReference type="InterPro" id="IPR039763">
    <property type="entry name" value="ARMT1"/>
</dbReference>
<dbReference type="GO" id="GO:0046872">
    <property type="term" value="F:metal ion binding"/>
    <property type="evidence" value="ECO:0007669"/>
    <property type="project" value="UniProtKB-UniRule"/>
</dbReference>
<comment type="similarity">
    <text evidence="3 13">Belongs to the damage-control phosphatase family. Sugar phosphate phosphatase III subfamily.</text>
</comment>
<accession>A0AAV8W1A9</accession>
<evidence type="ECO:0000256" key="3">
    <source>
        <dbReference type="ARBA" id="ARBA00009519"/>
    </source>
</evidence>
<evidence type="ECO:0000256" key="2">
    <source>
        <dbReference type="ARBA" id="ARBA00001326"/>
    </source>
</evidence>
<comment type="catalytic activity">
    <reaction evidence="1 13">
        <text>L-glutamyl-[protein] + S-adenosyl-L-methionine = [protein]-L-glutamate 5-O-methyl ester + S-adenosyl-L-homocysteine</text>
        <dbReference type="Rhea" id="RHEA:24452"/>
        <dbReference type="Rhea" id="RHEA-COMP:10208"/>
        <dbReference type="Rhea" id="RHEA-COMP:10311"/>
        <dbReference type="ChEBI" id="CHEBI:29973"/>
        <dbReference type="ChEBI" id="CHEBI:57856"/>
        <dbReference type="ChEBI" id="CHEBI:59789"/>
        <dbReference type="ChEBI" id="CHEBI:82795"/>
    </reaction>
</comment>
<dbReference type="GO" id="GO:0006974">
    <property type="term" value="P:DNA damage response"/>
    <property type="evidence" value="ECO:0007669"/>
    <property type="project" value="TreeGrafter"/>
</dbReference>